<organism evidence="2 3">
    <name type="scientific">Mesohalobacter halotolerans</name>
    <dbReference type="NCBI Taxonomy" id="1883405"/>
    <lineage>
        <taxon>Bacteria</taxon>
        <taxon>Pseudomonadati</taxon>
        <taxon>Bacteroidota</taxon>
        <taxon>Flavobacteriia</taxon>
        <taxon>Flavobacteriales</taxon>
        <taxon>Flavobacteriaceae</taxon>
        <taxon>Mesohalobacter</taxon>
    </lineage>
</organism>
<protein>
    <submittedName>
        <fullName evidence="2">Uncharacterized protein</fullName>
    </submittedName>
</protein>
<keyword evidence="1" id="KW-1133">Transmembrane helix</keyword>
<dbReference type="RefSeq" id="WP_138931967.1">
    <property type="nucleotide sequence ID" value="NZ_SWMU01000003.1"/>
</dbReference>
<feature type="transmembrane region" description="Helical" evidence="1">
    <location>
        <begin position="42"/>
        <end position="60"/>
    </location>
</feature>
<reference evidence="2 3" key="1">
    <citation type="submission" date="2019-04" db="EMBL/GenBank/DDBJ databases">
        <title>Psychroflexus halotolerans sp. nov., isolated from a marine solar saltern.</title>
        <authorList>
            <person name="Feng X."/>
        </authorList>
    </citation>
    <scope>NUCLEOTIDE SEQUENCE [LARGE SCALE GENOMIC DNA]</scope>
    <source>
        <strain evidence="2 3">WDS2C27</strain>
    </source>
</reference>
<dbReference type="EMBL" id="SWMU01000003">
    <property type="protein sequence ID" value="TKS55852.1"/>
    <property type="molecule type" value="Genomic_DNA"/>
</dbReference>
<keyword evidence="1" id="KW-0812">Transmembrane</keyword>
<accession>A0A4U5TPP1</accession>
<name>A0A4U5TPP1_9FLAO</name>
<dbReference type="Proteomes" id="UP000306552">
    <property type="component" value="Unassembled WGS sequence"/>
</dbReference>
<dbReference type="OrthoDB" id="1375681at2"/>
<evidence type="ECO:0000256" key="1">
    <source>
        <dbReference type="SAM" id="Phobius"/>
    </source>
</evidence>
<keyword evidence="3" id="KW-1185">Reference proteome</keyword>
<gene>
    <name evidence="2" type="ORF">FCN74_07405</name>
</gene>
<proteinExistence type="predicted"/>
<evidence type="ECO:0000313" key="2">
    <source>
        <dbReference type="EMBL" id="TKS55852.1"/>
    </source>
</evidence>
<keyword evidence="1" id="KW-0472">Membrane</keyword>
<evidence type="ECO:0000313" key="3">
    <source>
        <dbReference type="Proteomes" id="UP000306552"/>
    </source>
</evidence>
<comment type="caution">
    <text evidence="2">The sequence shown here is derived from an EMBL/GenBank/DDBJ whole genome shotgun (WGS) entry which is preliminary data.</text>
</comment>
<sequence>MKKTGLMKKIVFVLLLVIVFMPEVNGQSIDDAFGFEENVNDVPINFLIPVALIIGAYLGIKKVKK</sequence>
<dbReference type="AlphaFoldDB" id="A0A4U5TPP1"/>